<evidence type="ECO:0000313" key="4">
    <source>
        <dbReference type="Proteomes" id="UP000460751"/>
    </source>
</evidence>
<dbReference type="Gene3D" id="1.20.120.1490">
    <property type="match status" value="1"/>
</dbReference>
<proteinExistence type="predicted"/>
<dbReference type="OrthoDB" id="6366714at2"/>
<protein>
    <submittedName>
        <fullName evidence="3">Periplasmic heavy metal sensor</fullName>
    </submittedName>
</protein>
<feature type="compositionally biased region" description="Low complexity" evidence="1">
    <location>
        <begin position="130"/>
        <end position="149"/>
    </location>
</feature>
<keyword evidence="2" id="KW-0732">Signal</keyword>
<feature type="signal peptide" evidence="2">
    <location>
        <begin position="1"/>
        <end position="21"/>
    </location>
</feature>
<dbReference type="Pfam" id="PF07813">
    <property type="entry name" value="LTXXQ"/>
    <property type="match status" value="1"/>
</dbReference>
<dbReference type="AlphaFoldDB" id="A0A9X4YA08"/>
<name>A0A9X4YA08_9GAMM</name>
<feature type="region of interest" description="Disordered" evidence="1">
    <location>
        <begin position="117"/>
        <end position="157"/>
    </location>
</feature>
<accession>A0A9X4YA08</accession>
<feature type="compositionally biased region" description="Basic and acidic residues" evidence="1">
    <location>
        <begin position="118"/>
        <end position="128"/>
    </location>
</feature>
<evidence type="ECO:0000313" key="3">
    <source>
        <dbReference type="EMBL" id="MYL25954.1"/>
    </source>
</evidence>
<keyword evidence="4" id="KW-1185">Reference proteome</keyword>
<feature type="chain" id="PRO_5040774530" evidence="2">
    <location>
        <begin position="22"/>
        <end position="157"/>
    </location>
</feature>
<dbReference type="Proteomes" id="UP000460751">
    <property type="component" value="Unassembled WGS sequence"/>
</dbReference>
<reference evidence="3 4" key="1">
    <citation type="submission" date="2019-11" db="EMBL/GenBank/DDBJ databases">
        <title>Genome sequences of 17 halophilic strains isolated from different environments.</title>
        <authorList>
            <person name="Furrow R.E."/>
        </authorList>
    </citation>
    <scope>NUCLEOTIDE SEQUENCE [LARGE SCALE GENOMIC DNA]</scope>
    <source>
        <strain evidence="3 4">22507_15_FS</strain>
    </source>
</reference>
<evidence type="ECO:0000256" key="1">
    <source>
        <dbReference type="SAM" id="MobiDB-lite"/>
    </source>
</evidence>
<gene>
    <name evidence="3" type="ORF">GLW01_04015</name>
</gene>
<evidence type="ECO:0000256" key="2">
    <source>
        <dbReference type="SAM" id="SignalP"/>
    </source>
</evidence>
<organism evidence="3 4">
    <name type="scientific">Vreelandella halophila</name>
    <dbReference type="NCBI Taxonomy" id="86177"/>
    <lineage>
        <taxon>Bacteria</taxon>
        <taxon>Pseudomonadati</taxon>
        <taxon>Pseudomonadota</taxon>
        <taxon>Gammaproteobacteria</taxon>
        <taxon>Oceanospirillales</taxon>
        <taxon>Halomonadaceae</taxon>
        <taxon>Vreelandella</taxon>
    </lineage>
</organism>
<dbReference type="RefSeq" id="WP_151440126.1">
    <property type="nucleotide sequence ID" value="NZ_WMEX01000002.1"/>
</dbReference>
<dbReference type="EMBL" id="WMEX01000002">
    <property type="protein sequence ID" value="MYL25954.1"/>
    <property type="molecule type" value="Genomic_DNA"/>
</dbReference>
<comment type="caution">
    <text evidence="3">The sequence shown here is derived from an EMBL/GenBank/DDBJ whole genome shotgun (WGS) entry which is preliminary data.</text>
</comment>
<dbReference type="InterPro" id="IPR012899">
    <property type="entry name" value="LTXXQ"/>
</dbReference>
<dbReference type="GO" id="GO:0042597">
    <property type="term" value="C:periplasmic space"/>
    <property type="evidence" value="ECO:0007669"/>
    <property type="project" value="InterPro"/>
</dbReference>
<sequence>MKTFRLLAAGLAMAFAFTAGAQQMGQQGGDQVDQLARMIDLTDEQQEEIRGILDEMQGDIQETQKQIQQLQQKLDGRVGPDYDEEAIRADAEKLGNLTGEMTAESILLQSRVESVFTEEQRKELEKQMQKQRQQMQRMQQQMRQQRSQGQGQGQGQQ</sequence>